<dbReference type="AlphaFoldDB" id="A0A974H6Q2"/>
<comment type="subcellular location">
    <subcellularLocation>
        <location evidence="1">Membrane</location>
        <topology evidence="1">Multi-pass membrane protein</topology>
    </subcellularLocation>
</comment>
<feature type="transmembrane region" description="Helical" evidence="7">
    <location>
        <begin position="94"/>
        <end position="119"/>
    </location>
</feature>
<keyword evidence="4 7" id="KW-0472">Membrane</keyword>
<gene>
    <name evidence="9" type="ORF">XELAEV_18042648mg</name>
</gene>
<dbReference type="Gene3D" id="1.20.1640.10">
    <property type="entry name" value="Multidrug efflux transporter AcrB transmembrane domain"/>
    <property type="match status" value="1"/>
</dbReference>
<dbReference type="GO" id="GO:0007224">
    <property type="term" value="P:smoothened signaling pathway"/>
    <property type="evidence" value="ECO:0007669"/>
    <property type="project" value="TreeGrafter"/>
</dbReference>
<organism evidence="9 10">
    <name type="scientific">Xenopus laevis</name>
    <name type="common">African clawed frog</name>
    <dbReference type="NCBI Taxonomy" id="8355"/>
    <lineage>
        <taxon>Eukaryota</taxon>
        <taxon>Metazoa</taxon>
        <taxon>Chordata</taxon>
        <taxon>Craniata</taxon>
        <taxon>Vertebrata</taxon>
        <taxon>Euteleostomi</taxon>
        <taxon>Amphibia</taxon>
        <taxon>Batrachia</taxon>
        <taxon>Anura</taxon>
        <taxon>Pipoidea</taxon>
        <taxon>Pipidae</taxon>
        <taxon>Xenopodinae</taxon>
        <taxon>Xenopus</taxon>
        <taxon>Xenopus</taxon>
    </lineage>
</organism>
<dbReference type="InterPro" id="IPR004869">
    <property type="entry name" value="MMPL_dom"/>
</dbReference>
<feature type="transmembrane region" description="Helical" evidence="7">
    <location>
        <begin position="487"/>
        <end position="509"/>
    </location>
</feature>
<evidence type="ECO:0000256" key="6">
    <source>
        <dbReference type="ARBA" id="ARBA00038046"/>
    </source>
</evidence>
<comment type="similarity">
    <text evidence="6">Belongs to the dispatched family.</text>
</comment>
<feature type="transmembrane region" description="Helical" evidence="7">
    <location>
        <begin position="62"/>
        <end position="82"/>
    </location>
</feature>
<evidence type="ECO:0000313" key="9">
    <source>
        <dbReference type="EMBL" id="OCT66391.1"/>
    </source>
</evidence>
<evidence type="ECO:0000256" key="3">
    <source>
        <dbReference type="ARBA" id="ARBA00022989"/>
    </source>
</evidence>
<dbReference type="PANTHER" id="PTHR45951">
    <property type="entry name" value="PROTEIN DISPATCHED-RELATED"/>
    <property type="match status" value="1"/>
</dbReference>
<dbReference type="OMA" id="HERMARF"/>
<evidence type="ECO:0000256" key="2">
    <source>
        <dbReference type="ARBA" id="ARBA00022692"/>
    </source>
</evidence>
<keyword evidence="5" id="KW-0325">Glycoprotein</keyword>
<sequence>MNIYLDNLESWDLFDNYTAITGMDLGLKQKLFQHYLVLDTVYPVLSIIAIFLNIYFYLQSVFITLMIMISVIGSLLISFFLYKLIFRLTFFPFVNLMAVILLSSICANYAFVFLDLWTLSKIQHSAAGLMQWVSHTMHHFGYLIIVSCFTMGTAFYATYMSNSTSVSCFAIYMGSSVMVNMIFMLTWLPATIVVYERYIAVNCSYKSKEFWNSSTHKRLLLSFCQKLKGLQSTLSETSKLLFEKLLPCGVIKFRYIWICWFAALAAGGAYIACMSPKLRLPSSEMSSLQVFHLSHPFERYDAEYCHQFMFHRSEHDATFTIRNTEDQNWLMELCRKVENQSFYYSDQDKKPNICFMEDFHRLMESQQCSQTDQNLNLCCNHVTFPYKSDILLHCIKMMVREQGGDGMETYDIGPRFDADGNLTVLVLEFQTVNHYSFNYSKTKNGWFTSKLSLYNLQHTLSIEIMVVTIFSIVISFVVLLLATWNVFLSQFAVTSIGGSVMVTTGILVLLEWQLNVIESLLISAAVSLSVDFTVNYCISYHLCPHQDRLSRLVFSLKQMSCATAVGAFTMFSAGNIQMTQGVCGGKEKHNRTRKVQESNTGNEQYELQPLARNLSDSFDNSTCTSKLSKRPSMVSEDIQISEYKYPKLGSQHLKNRVALAMRQKHRRCICQNKNSKNWNGSVVDHNQDNNVHCPVQPNSEIQTVLYSETKSIQMYEYSRCLCSMGGHLNGKRETLRLALKETVFDSSSSEQTCTSWKVQSSQGSENSVVLPNSKPDMPDVWIKRLNKYNSGYIS</sequence>
<feature type="domain" description="SSD" evidence="8">
    <location>
        <begin position="91"/>
        <end position="194"/>
    </location>
</feature>
<evidence type="ECO:0000256" key="7">
    <source>
        <dbReference type="SAM" id="Phobius"/>
    </source>
</evidence>
<dbReference type="Pfam" id="PF03176">
    <property type="entry name" value="MMPL"/>
    <property type="match status" value="1"/>
</dbReference>
<evidence type="ECO:0000259" key="8">
    <source>
        <dbReference type="PROSITE" id="PS50156"/>
    </source>
</evidence>
<dbReference type="GO" id="GO:0022857">
    <property type="term" value="F:transmembrane transporter activity"/>
    <property type="evidence" value="ECO:0007669"/>
    <property type="project" value="TreeGrafter"/>
</dbReference>
<dbReference type="EMBL" id="CM004481">
    <property type="protein sequence ID" value="OCT66391.1"/>
    <property type="molecule type" value="Genomic_DNA"/>
</dbReference>
<feature type="transmembrane region" description="Helical" evidence="7">
    <location>
        <begin position="139"/>
        <end position="157"/>
    </location>
</feature>
<accession>A0A974H6Q2</accession>
<dbReference type="Proteomes" id="UP000694892">
    <property type="component" value="Chromosome 8S"/>
</dbReference>
<dbReference type="InterPro" id="IPR052081">
    <property type="entry name" value="Dispatched_Hh_regulator"/>
</dbReference>
<protein>
    <recommendedName>
        <fullName evidence="8">SSD domain-containing protein</fullName>
    </recommendedName>
</protein>
<feature type="transmembrane region" description="Helical" evidence="7">
    <location>
        <begin position="521"/>
        <end position="542"/>
    </location>
</feature>
<evidence type="ECO:0000256" key="4">
    <source>
        <dbReference type="ARBA" id="ARBA00023136"/>
    </source>
</evidence>
<feature type="transmembrane region" description="Helical" evidence="7">
    <location>
        <begin position="35"/>
        <end position="56"/>
    </location>
</feature>
<keyword evidence="2 7" id="KW-0812">Transmembrane</keyword>
<dbReference type="SUPFAM" id="SSF82866">
    <property type="entry name" value="Multidrug efflux transporter AcrB transmembrane domain"/>
    <property type="match status" value="2"/>
</dbReference>
<feature type="transmembrane region" description="Helical" evidence="7">
    <location>
        <begin position="255"/>
        <end position="273"/>
    </location>
</feature>
<dbReference type="PANTHER" id="PTHR45951:SF2">
    <property type="entry name" value="PROTEIN DISPATCHED HOMOLOG 2"/>
    <property type="match status" value="1"/>
</dbReference>
<dbReference type="PROSITE" id="PS50156">
    <property type="entry name" value="SSD"/>
    <property type="match status" value="1"/>
</dbReference>
<feature type="transmembrane region" description="Helical" evidence="7">
    <location>
        <begin position="460"/>
        <end position="481"/>
    </location>
</feature>
<proteinExistence type="inferred from homology"/>
<evidence type="ECO:0000256" key="1">
    <source>
        <dbReference type="ARBA" id="ARBA00004141"/>
    </source>
</evidence>
<evidence type="ECO:0000256" key="5">
    <source>
        <dbReference type="ARBA" id="ARBA00023180"/>
    </source>
</evidence>
<name>A0A974H6Q2_XENLA</name>
<reference evidence="10" key="1">
    <citation type="journal article" date="2016" name="Nature">
        <title>Genome evolution in the allotetraploid frog Xenopus laevis.</title>
        <authorList>
            <person name="Session A.M."/>
            <person name="Uno Y."/>
            <person name="Kwon T."/>
            <person name="Chapman J.A."/>
            <person name="Toyoda A."/>
            <person name="Takahashi S."/>
            <person name="Fukui A."/>
            <person name="Hikosaka A."/>
            <person name="Suzuki A."/>
            <person name="Kondo M."/>
            <person name="van Heeringen S.J."/>
            <person name="Quigley I."/>
            <person name="Heinz S."/>
            <person name="Ogino H."/>
            <person name="Ochi H."/>
            <person name="Hellsten U."/>
            <person name="Lyons J.B."/>
            <person name="Simakov O."/>
            <person name="Putnam N."/>
            <person name="Stites J."/>
            <person name="Kuroki Y."/>
            <person name="Tanaka T."/>
            <person name="Michiue T."/>
            <person name="Watanabe M."/>
            <person name="Bogdanovic O."/>
            <person name="Lister R."/>
            <person name="Georgiou G."/>
            <person name="Paranjpe S.S."/>
            <person name="van Kruijsbergen I."/>
            <person name="Shu S."/>
            <person name="Carlson J."/>
            <person name="Kinoshita T."/>
            <person name="Ohta Y."/>
            <person name="Mawaribuchi S."/>
            <person name="Jenkins J."/>
            <person name="Grimwood J."/>
            <person name="Schmutz J."/>
            <person name="Mitros T."/>
            <person name="Mozaffari S.V."/>
            <person name="Suzuki Y."/>
            <person name="Haramoto Y."/>
            <person name="Yamamoto T.S."/>
            <person name="Takagi C."/>
            <person name="Heald R."/>
            <person name="Miller K."/>
            <person name="Haudenschild C."/>
            <person name="Kitzman J."/>
            <person name="Nakayama T."/>
            <person name="Izutsu Y."/>
            <person name="Robert J."/>
            <person name="Fortriede J."/>
            <person name="Burns K."/>
            <person name="Lotay V."/>
            <person name="Karimi K."/>
            <person name="Yasuoka Y."/>
            <person name="Dichmann D.S."/>
            <person name="Flajnik M.F."/>
            <person name="Houston D.W."/>
            <person name="Shendure J."/>
            <person name="DuPasquier L."/>
            <person name="Vize P.D."/>
            <person name="Zorn A.M."/>
            <person name="Ito M."/>
            <person name="Marcotte E.M."/>
            <person name="Wallingford J.B."/>
            <person name="Ito Y."/>
            <person name="Asashima M."/>
            <person name="Ueno N."/>
            <person name="Matsuda Y."/>
            <person name="Veenstra G.J."/>
            <person name="Fujiyama A."/>
            <person name="Harland R.M."/>
            <person name="Taira M."/>
            <person name="Rokhsar D.S."/>
        </authorList>
    </citation>
    <scope>NUCLEOTIDE SEQUENCE [LARGE SCALE GENOMIC DNA]</scope>
    <source>
        <strain evidence="10">J</strain>
    </source>
</reference>
<dbReference type="InterPro" id="IPR000731">
    <property type="entry name" value="SSD"/>
</dbReference>
<keyword evidence="3 7" id="KW-1133">Transmembrane helix</keyword>
<dbReference type="GO" id="GO:0016020">
    <property type="term" value="C:membrane"/>
    <property type="evidence" value="ECO:0007669"/>
    <property type="project" value="UniProtKB-SubCell"/>
</dbReference>
<feature type="transmembrane region" description="Helical" evidence="7">
    <location>
        <begin position="169"/>
        <end position="188"/>
    </location>
</feature>
<evidence type="ECO:0000313" key="10">
    <source>
        <dbReference type="Proteomes" id="UP000694892"/>
    </source>
</evidence>